<dbReference type="RefSeq" id="WP_058918430.1">
    <property type="nucleotide sequence ID" value="NZ_JBHSQC010000025.1"/>
</dbReference>
<dbReference type="InterPro" id="IPR006944">
    <property type="entry name" value="Phage/GTA_portal"/>
</dbReference>
<sequence>MAYFKSIQGNVGYDDYIESVLAGSNTPQYVGLSALKNSDILTAVSIIAGDIARFPIIKKDLDDNIVQDEELSYLLNVRSTSNATARAWKFAMTVNAILTGNSYSRALRDPTTNKIIQYVFYRPSETLVEEDVDTHRLTYTFTDSATGKVFNCNDNDVVHWKFFTHDTVTGRSPLLSLADEIALQENGVDTLKKFFKSGFSSGILTMKGAQLNKEARKRAREEFDYMREGSTGGSPLVMDSTQEFSPLEIDTNVLQLINSNNYSTAQIAKCLRIPAYKLAVNSPNQSVKQLNEDYITNDLPFYFDAITSEHGLKNFGETERRKYRLVFDTRAVTGRNVEEVIKLYNGGIYTGNDALVDLGKSPDTDPNMKRRKASLNYVWADKVEEYQDKRNGQKQVKGGDEQDDKD</sequence>
<evidence type="ECO:0000313" key="3">
    <source>
        <dbReference type="Proteomes" id="UP001597285"/>
    </source>
</evidence>
<dbReference type="EMBL" id="JBHUFF010000013">
    <property type="protein sequence ID" value="MFD1799371.1"/>
    <property type="molecule type" value="Genomic_DNA"/>
</dbReference>
<feature type="region of interest" description="Disordered" evidence="1">
    <location>
        <begin position="386"/>
        <end position="406"/>
    </location>
</feature>
<dbReference type="InterPro" id="IPR006427">
    <property type="entry name" value="Portal_HK97"/>
</dbReference>
<dbReference type="Pfam" id="PF04860">
    <property type="entry name" value="Phage_portal"/>
    <property type="match status" value="1"/>
</dbReference>
<protein>
    <submittedName>
        <fullName evidence="2">Phage portal protein</fullName>
    </submittedName>
</protein>
<gene>
    <name evidence="2" type="ORF">ACFSBK_05845</name>
</gene>
<comment type="caution">
    <text evidence="2">The sequence shown here is derived from an EMBL/GenBank/DDBJ whole genome shotgun (WGS) entry which is preliminary data.</text>
</comment>
<proteinExistence type="predicted"/>
<reference evidence="3" key="1">
    <citation type="journal article" date="2019" name="Int. J. Syst. Evol. Microbiol.">
        <title>The Global Catalogue of Microorganisms (GCM) 10K type strain sequencing project: providing services to taxonomists for standard genome sequencing and annotation.</title>
        <authorList>
            <consortium name="The Broad Institute Genomics Platform"/>
            <consortium name="The Broad Institute Genome Sequencing Center for Infectious Disease"/>
            <person name="Wu L."/>
            <person name="Ma J."/>
        </authorList>
    </citation>
    <scope>NUCLEOTIDE SEQUENCE [LARGE SCALE GENOMIC DNA]</scope>
    <source>
        <strain evidence="3">KCTC 42143</strain>
    </source>
</reference>
<evidence type="ECO:0000313" key="2">
    <source>
        <dbReference type="EMBL" id="MFD1799371.1"/>
    </source>
</evidence>
<keyword evidence="3" id="KW-1185">Reference proteome</keyword>
<organism evidence="2 3">
    <name type="scientific">Carnobacterium antarcticum</name>
    <dbReference type="NCBI Taxonomy" id="2126436"/>
    <lineage>
        <taxon>Bacteria</taxon>
        <taxon>Bacillati</taxon>
        <taxon>Bacillota</taxon>
        <taxon>Bacilli</taxon>
        <taxon>Lactobacillales</taxon>
        <taxon>Carnobacteriaceae</taxon>
        <taxon>Carnobacterium</taxon>
    </lineage>
</organism>
<accession>A0ABW4NM90</accession>
<evidence type="ECO:0000256" key="1">
    <source>
        <dbReference type="SAM" id="MobiDB-lite"/>
    </source>
</evidence>
<name>A0ABW4NM90_9LACT</name>
<dbReference type="Proteomes" id="UP001597285">
    <property type="component" value="Unassembled WGS sequence"/>
</dbReference>
<dbReference type="NCBIfam" id="TIGR01537">
    <property type="entry name" value="portal_HK97"/>
    <property type="match status" value="1"/>
</dbReference>